<reference evidence="2" key="1">
    <citation type="submission" date="2013-12" db="EMBL/GenBank/DDBJ databases">
        <title>A Varibaculum cambriense genome reconstructed from a premature infant gut community with otherwise low bacterial novelty that shifts toward anaerobic metabolism during the third week of life.</title>
        <authorList>
            <person name="Brown C.T."/>
            <person name="Sharon I."/>
            <person name="Thomas B.C."/>
            <person name="Castelle C.J."/>
            <person name="Morowitz M.J."/>
            <person name="Banfield J.F."/>
        </authorList>
    </citation>
    <scope>NUCLEOTIDE SEQUENCE</scope>
</reference>
<dbReference type="EMBL" id="AZMM01011520">
    <property type="protein sequence ID" value="ETJ34045.1"/>
    <property type="molecule type" value="Genomic_DNA"/>
</dbReference>
<feature type="non-terminal residue" evidence="2">
    <location>
        <position position="102"/>
    </location>
</feature>
<dbReference type="InterPro" id="IPR008454">
    <property type="entry name" value="Collagen-bd_Cna-like_B-typ_dom"/>
</dbReference>
<feature type="domain" description="CNA-B" evidence="1">
    <location>
        <begin position="2"/>
        <end position="24"/>
    </location>
</feature>
<comment type="caution">
    <text evidence="2">The sequence shown here is derived from an EMBL/GenBank/DDBJ whole genome shotgun (WGS) entry which is preliminary data.</text>
</comment>
<gene>
    <name evidence="2" type="ORF">Q604_UNBC11520G0001</name>
</gene>
<protein>
    <submittedName>
        <fullName evidence="2">Cna protein B-type protein</fullName>
    </submittedName>
</protein>
<sequence length="102" mass="11529">IYTVTEDTVANYTTTIDGTTITNTYKPGKTSLTVTKKWDDAENQDGLRPKNIKVQLYADGQELGKVVELSEDNKWTYTFSDLDEKKDGKAVQYTVKETEVPE</sequence>
<feature type="domain" description="CNA-B" evidence="1">
    <location>
        <begin position="33"/>
        <end position="101"/>
    </location>
</feature>
<dbReference type="Gene3D" id="2.60.40.1140">
    <property type="entry name" value="Collagen-binding surface protein Cna, B-type domain"/>
    <property type="match status" value="2"/>
</dbReference>
<dbReference type="CDD" id="cd00222">
    <property type="entry name" value="CollagenBindB"/>
    <property type="match status" value="1"/>
</dbReference>
<proteinExistence type="predicted"/>
<accession>W1XX70</accession>
<evidence type="ECO:0000313" key="2">
    <source>
        <dbReference type="EMBL" id="ETJ34045.1"/>
    </source>
</evidence>
<dbReference type="AlphaFoldDB" id="W1XX70"/>
<evidence type="ECO:0000259" key="1">
    <source>
        <dbReference type="Pfam" id="PF05738"/>
    </source>
</evidence>
<dbReference type="SUPFAM" id="SSF49478">
    <property type="entry name" value="Cna protein B-type domain"/>
    <property type="match status" value="1"/>
</dbReference>
<dbReference type="Pfam" id="PF05738">
    <property type="entry name" value="Cna_B"/>
    <property type="match status" value="2"/>
</dbReference>
<organism evidence="2">
    <name type="scientific">human gut metagenome</name>
    <dbReference type="NCBI Taxonomy" id="408170"/>
    <lineage>
        <taxon>unclassified sequences</taxon>
        <taxon>metagenomes</taxon>
        <taxon>organismal metagenomes</taxon>
    </lineage>
</organism>
<feature type="non-terminal residue" evidence="2">
    <location>
        <position position="1"/>
    </location>
</feature>
<name>W1XX70_9ZZZZ</name>